<comment type="caution">
    <text evidence="1">The sequence shown here is derived from an EMBL/GenBank/DDBJ whole genome shotgun (WGS) entry which is preliminary data.</text>
</comment>
<name>A0ABU1BLN0_9BURK</name>
<proteinExistence type="predicted"/>
<evidence type="ECO:0000313" key="2">
    <source>
        <dbReference type="Proteomes" id="UP001225596"/>
    </source>
</evidence>
<organism evidence="1 2">
    <name type="scientific">Keguizhuia sedimenti</name>
    <dbReference type="NCBI Taxonomy" id="3064264"/>
    <lineage>
        <taxon>Bacteria</taxon>
        <taxon>Pseudomonadati</taxon>
        <taxon>Pseudomonadota</taxon>
        <taxon>Betaproteobacteria</taxon>
        <taxon>Burkholderiales</taxon>
        <taxon>Oxalobacteraceae</taxon>
        <taxon>Keguizhuia</taxon>
    </lineage>
</organism>
<dbReference type="EMBL" id="JAUYVH010000002">
    <property type="protein sequence ID" value="MDQ9169905.1"/>
    <property type="molecule type" value="Genomic_DNA"/>
</dbReference>
<dbReference type="RefSeq" id="WP_338435828.1">
    <property type="nucleotide sequence ID" value="NZ_JAUYVH010000002.1"/>
</dbReference>
<keyword evidence="2" id="KW-1185">Reference proteome</keyword>
<evidence type="ECO:0000313" key="1">
    <source>
        <dbReference type="EMBL" id="MDQ9169905.1"/>
    </source>
</evidence>
<protein>
    <submittedName>
        <fullName evidence="1">Uncharacterized protein</fullName>
    </submittedName>
</protein>
<reference evidence="1 2" key="1">
    <citation type="submission" date="2023-08" db="EMBL/GenBank/DDBJ databases">
        <title>Oxalobacteraceae gen .nov., isolated from river sludge outside the plant.</title>
        <authorList>
            <person name="Zhao S.Y."/>
        </authorList>
    </citation>
    <scope>NUCLEOTIDE SEQUENCE [LARGE SCALE GENOMIC DNA]</scope>
    <source>
        <strain evidence="1 2">R-40</strain>
    </source>
</reference>
<accession>A0ABU1BLN0</accession>
<dbReference type="Proteomes" id="UP001225596">
    <property type="component" value="Unassembled WGS sequence"/>
</dbReference>
<sequence length="66" mass="7662">MDAQLNGSRRAIEKFTPGGFMNDFLVGQISAQQDFLCLFWRIEMLMESSGRNKGKEFFFLYFNGKP</sequence>
<gene>
    <name evidence="1" type="ORF">Q8A64_05710</name>
</gene>